<keyword evidence="5" id="KW-0539">Nucleus</keyword>
<reference evidence="8 9" key="1">
    <citation type="submission" date="2019-12" db="EMBL/GenBank/DDBJ databases">
        <title>Chromosome-level assembly of the Caenorhabditis remanei genome.</title>
        <authorList>
            <person name="Teterina A.A."/>
            <person name="Willis J.H."/>
            <person name="Phillips P.C."/>
        </authorList>
    </citation>
    <scope>NUCLEOTIDE SEQUENCE [LARGE SCALE GENOMIC DNA]</scope>
    <source>
        <strain evidence="8 9">PX506</strain>
        <tissue evidence="8">Whole organism</tissue>
    </source>
</reference>
<dbReference type="GO" id="GO:0045138">
    <property type="term" value="P:nematode male tail tip morphogenesis"/>
    <property type="evidence" value="ECO:0007669"/>
    <property type="project" value="EnsemblMetazoa"/>
</dbReference>
<dbReference type="RefSeq" id="XP_003092276.2">
    <property type="nucleotide sequence ID" value="XM_003092228.2"/>
</dbReference>
<keyword evidence="3" id="KW-0238">DNA-binding</keyword>
<dbReference type="FunFam" id="4.10.280.10:FF:000132">
    <property type="entry name" value="CRE-HLH-2 protein"/>
    <property type="match status" value="1"/>
</dbReference>
<dbReference type="InterPro" id="IPR051098">
    <property type="entry name" value="NeuroDiff_E-box_TFs"/>
</dbReference>
<dbReference type="GO" id="GO:0005737">
    <property type="term" value="C:cytoplasm"/>
    <property type="evidence" value="ECO:0007669"/>
    <property type="project" value="EnsemblMetazoa"/>
</dbReference>
<accession>A0A6A5HLH0</accession>
<feature type="region of interest" description="Disordered" evidence="6">
    <location>
        <begin position="67"/>
        <end position="145"/>
    </location>
</feature>
<dbReference type="PROSITE" id="PS50888">
    <property type="entry name" value="BHLH"/>
    <property type="match status" value="1"/>
</dbReference>
<dbReference type="GO" id="GO:0043425">
    <property type="term" value="F:bHLH transcription factor binding"/>
    <property type="evidence" value="ECO:0007669"/>
    <property type="project" value="EnsemblMetazoa"/>
</dbReference>
<dbReference type="InterPro" id="IPR036638">
    <property type="entry name" value="HLH_DNA-bd_sf"/>
</dbReference>
<dbReference type="GO" id="GO:0045944">
    <property type="term" value="P:positive regulation of transcription by RNA polymerase II"/>
    <property type="evidence" value="ECO:0007669"/>
    <property type="project" value="EnsemblMetazoa"/>
</dbReference>
<keyword evidence="2" id="KW-0805">Transcription regulation</keyword>
<dbReference type="GO" id="GO:0046982">
    <property type="term" value="F:protein heterodimerization activity"/>
    <property type="evidence" value="ECO:0007669"/>
    <property type="project" value="EnsemblMetazoa"/>
</dbReference>
<dbReference type="GO" id="GO:0010171">
    <property type="term" value="P:body morphogenesis"/>
    <property type="evidence" value="ECO:0007669"/>
    <property type="project" value="EnsemblMetazoa"/>
</dbReference>
<dbReference type="CTD" id="9799097"/>
<feature type="compositionally biased region" description="Polar residues" evidence="6">
    <location>
        <begin position="120"/>
        <end position="130"/>
    </location>
</feature>
<keyword evidence="4" id="KW-0804">Transcription</keyword>
<dbReference type="GO" id="GO:0034769">
    <property type="term" value="P:basement membrane disassembly"/>
    <property type="evidence" value="ECO:0007669"/>
    <property type="project" value="EnsemblMetazoa"/>
</dbReference>
<dbReference type="SMART" id="SM00353">
    <property type="entry name" value="HLH"/>
    <property type="match status" value="1"/>
</dbReference>
<evidence type="ECO:0000256" key="1">
    <source>
        <dbReference type="ARBA" id="ARBA00004123"/>
    </source>
</evidence>
<dbReference type="Gene3D" id="4.10.280.10">
    <property type="entry name" value="Helix-loop-helix DNA-binding domain"/>
    <property type="match status" value="1"/>
</dbReference>
<dbReference type="KEGG" id="crq:GCK72_000207"/>
<dbReference type="GO" id="GO:0030718">
    <property type="term" value="P:germ-line stem cell population maintenance"/>
    <property type="evidence" value="ECO:0007669"/>
    <property type="project" value="EnsemblMetazoa"/>
</dbReference>
<dbReference type="SUPFAM" id="SSF47459">
    <property type="entry name" value="HLH, helix-loop-helix DNA-binding domain"/>
    <property type="match status" value="1"/>
</dbReference>
<dbReference type="AlphaFoldDB" id="A0A6A5HLH0"/>
<name>A0A6A5HLH0_CAERE</name>
<dbReference type="GO" id="GO:2000114">
    <property type="term" value="P:regulation of establishment of cell polarity"/>
    <property type="evidence" value="ECO:0007669"/>
    <property type="project" value="EnsemblMetazoa"/>
</dbReference>
<feature type="region of interest" description="Disordered" evidence="6">
    <location>
        <begin position="231"/>
        <end position="309"/>
    </location>
</feature>
<evidence type="ECO:0000256" key="4">
    <source>
        <dbReference type="ARBA" id="ARBA00023163"/>
    </source>
</evidence>
<organism evidence="8 9">
    <name type="scientific">Caenorhabditis remanei</name>
    <name type="common">Caenorhabditis vulgaris</name>
    <dbReference type="NCBI Taxonomy" id="31234"/>
    <lineage>
        <taxon>Eukaryota</taxon>
        <taxon>Metazoa</taxon>
        <taxon>Ecdysozoa</taxon>
        <taxon>Nematoda</taxon>
        <taxon>Chromadorea</taxon>
        <taxon>Rhabditida</taxon>
        <taxon>Rhabditina</taxon>
        <taxon>Rhabditomorpha</taxon>
        <taxon>Rhabditoidea</taxon>
        <taxon>Rhabditidae</taxon>
        <taxon>Peloderinae</taxon>
        <taxon>Caenorhabditis</taxon>
    </lineage>
</organism>
<dbReference type="EMBL" id="WUAV01000001">
    <property type="protein sequence ID" value="KAF1768395.1"/>
    <property type="molecule type" value="Genomic_DNA"/>
</dbReference>
<evidence type="ECO:0000256" key="5">
    <source>
        <dbReference type="ARBA" id="ARBA00023242"/>
    </source>
</evidence>
<dbReference type="GO" id="GO:0009792">
    <property type="term" value="P:embryo development ending in birth or egg hatching"/>
    <property type="evidence" value="ECO:0007669"/>
    <property type="project" value="EnsemblMetazoa"/>
</dbReference>
<dbReference type="Pfam" id="PF00010">
    <property type="entry name" value="HLH"/>
    <property type="match status" value="1"/>
</dbReference>
<feature type="compositionally biased region" description="Polar residues" evidence="6">
    <location>
        <begin position="275"/>
        <end position="292"/>
    </location>
</feature>
<gene>
    <name evidence="8" type="ORF">GCK72_000207</name>
</gene>
<dbReference type="GO" id="GO:0042803">
    <property type="term" value="F:protein homodimerization activity"/>
    <property type="evidence" value="ECO:0007669"/>
    <property type="project" value="EnsemblMetazoa"/>
</dbReference>
<feature type="compositionally biased region" description="Basic and acidic residues" evidence="6">
    <location>
        <begin position="294"/>
        <end position="309"/>
    </location>
</feature>
<feature type="compositionally biased region" description="Low complexity" evidence="6">
    <location>
        <begin position="95"/>
        <end position="112"/>
    </location>
</feature>
<dbReference type="GO" id="GO:0000978">
    <property type="term" value="F:RNA polymerase II cis-regulatory region sequence-specific DNA binding"/>
    <property type="evidence" value="ECO:0007669"/>
    <property type="project" value="EnsemblMetazoa"/>
</dbReference>
<dbReference type="GO" id="GO:0048665">
    <property type="term" value="P:neuron fate specification"/>
    <property type="evidence" value="ECO:0007669"/>
    <property type="project" value="EnsemblMetazoa"/>
</dbReference>
<dbReference type="InterPro" id="IPR011598">
    <property type="entry name" value="bHLH_dom"/>
</dbReference>
<feature type="domain" description="BHLH" evidence="7">
    <location>
        <begin position="300"/>
        <end position="354"/>
    </location>
</feature>
<dbReference type="GO" id="GO:0043467">
    <property type="term" value="P:regulation of generation of precursor metabolites and energy"/>
    <property type="evidence" value="ECO:0007669"/>
    <property type="project" value="EnsemblMetazoa"/>
</dbReference>
<dbReference type="GO" id="GO:0032094">
    <property type="term" value="P:response to food"/>
    <property type="evidence" value="ECO:0007669"/>
    <property type="project" value="EnsemblMetazoa"/>
</dbReference>
<dbReference type="PANTHER" id="PTHR11793:SF13">
    <property type="entry name" value="PROTEIN DAUGHTERLESS"/>
    <property type="match status" value="1"/>
</dbReference>
<feature type="compositionally biased region" description="Polar residues" evidence="6">
    <location>
        <begin position="77"/>
        <end position="94"/>
    </location>
</feature>
<evidence type="ECO:0000259" key="7">
    <source>
        <dbReference type="PROSITE" id="PS50888"/>
    </source>
</evidence>
<dbReference type="GO" id="GO:0000981">
    <property type="term" value="F:DNA-binding transcription factor activity, RNA polymerase II-specific"/>
    <property type="evidence" value="ECO:0007669"/>
    <property type="project" value="EnsemblMetazoa"/>
</dbReference>
<dbReference type="GO" id="GO:1903356">
    <property type="term" value="P:positive regulation of distal tip cell migration"/>
    <property type="evidence" value="ECO:0007669"/>
    <property type="project" value="EnsemblMetazoa"/>
</dbReference>
<comment type="caution">
    <text evidence="8">The sequence shown here is derived from an EMBL/GenBank/DDBJ whole genome shotgun (WGS) entry which is preliminary data.</text>
</comment>
<dbReference type="GO" id="GO:1903578">
    <property type="term" value="P:regulation of ATP metabolic process"/>
    <property type="evidence" value="ECO:0007669"/>
    <property type="project" value="EnsemblMetazoa"/>
</dbReference>
<evidence type="ECO:0000313" key="9">
    <source>
        <dbReference type="Proteomes" id="UP000483820"/>
    </source>
</evidence>
<dbReference type="PANTHER" id="PTHR11793">
    <property type="entry name" value="BASIC HELIX-LOOP-HELIX TRANSCRIPTION FACTOR"/>
    <property type="match status" value="1"/>
</dbReference>
<feature type="compositionally biased region" description="Pro residues" evidence="6">
    <location>
        <begin position="136"/>
        <end position="145"/>
    </location>
</feature>
<dbReference type="CDD" id="cd18943">
    <property type="entry name" value="bHLH_E-protein_E47-like"/>
    <property type="match status" value="1"/>
</dbReference>
<dbReference type="GO" id="GO:0090575">
    <property type="term" value="C:RNA polymerase II transcription regulator complex"/>
    <property type="evidence" value="ECO:0007669"/>
    <property type="project" value="EnsemblMetazoa"/>
</dbReference>
<evidence type="ECO:0000256" key="3">
    <source>
        <dbReference type="ARBA" id="ARBA00023125"/>
    </source>
</evidence>
<evidence type="ECO:0000256" key="2">
    <source>
        <dbReference type="ARBA" id="ARBA00023015"/>
    </source>
</evidence>
<comment type="subcellular location">
    <subcellularLocation>
        <location evidence="1">Nucleus</location>
    </subcellularLocation>
</comment>
<proteinExistence type="predicted"/>
<dbReference type="GO" id="GO:0048666">
    <property type="term" value="P:neuron development"/>
    <property type="evidence" value="ECO:0007669"/>
    <property type="project" value="EnsemblMetazoa"/>
</dbReference>
<dbReference type="GO" id="GO:0043068">
    <property type="term" value="P:positive regulation of programmed cell death"/>
    <property type="evidence" value="ECO:0007669"/>
    <property type="project" value="EnsemblMetazoa"/>
</dbReference>
<dbReference type="GO" id="GO:0040025">
    <property type="term" value="P:vulval development"/>
    <property type="evidence" value="ECO:0007669"/>
    <property type="project" value="EnsemblMetazoa"/>
</dbReference>
<evidence type="ECO:0000256" key="6">
    <source>
        <dbReference type="SAM" id="MobiDB-lite"/>
    </source>
</evidence>
<protein>
    <recommendedName>
        <fullName evidence="7">BHLH domain-containing protein</fullName>
    </recommendedName>
</protein>
<dbReference type="GeneID" id="9799097"/>
<dbReference type="GO" id="GO:0000785">
    <property type="term" value="C:chromatin"/>
    <property type="evidence" value="ECO:0007669"/>
    <property type="project" value="TreeGrafter"/>
</dbReference>
<dbReference type="GO" id="GO:0035262">
    <property type="term" value="P:gonad morphogenesis"/>
    <property type="evidence" value="ECO:0007669"/>
    <property type="project" value="EnsemblMetazoa"/>
</dbReference>
<dbReference type="GO" id="GO:0010628">
    <property type="term" value="P:positive regulation of gene expression"/>
    <property type="evidence" value="ECO:0007669"/>
    <property type="project" value="EnsemblMetazoa"/>
</dbReference>
<dbReference type="Proteomes" id="UP000483820">
    <property type="component" value="Chromosome I"/>
</dbReference>
<evidence type="ECO:0000313" key="8">
    <source>
        <dbReference type="EMBL" id="KAF1768395.1"/>
    </source>
</evidence>
<sequence>MADPNSHPTSTSTVATAALAQSQLMLPSGYDYPYNSSAMEYWNPNGYQLNAYQTMPPSEVDYASVFLPTAQPPPADSTATIPPTPQTSDATKPLTSTSVTSSPTTPSTTTTTDVLELKASVQTSSANTSGELVAPAPAPTQPPVVAPLDAMSSMYGQWQAYPTYDQSKASGSYISIPTAYPFGADPTTTDLSFYQTPSGQPTGLGSDANLADYGHQFQAAGMSPHFDSSLYAGMPGMPTGSSSSSGVGGSGGRNEKTGSRAGSRRRQQGAPPSTGALTRHSSSSRLSDNESVSNDEKDTDRRSQNNARERVRVRDINSAFKELGRMCTQHNQNTERNQTKLGILHNAVAVITQLEEQVRQRNMNPKAMVGMKRKTEAEKIEENAAAAQFGHPRF</sequence>